<keyword evidence="2" id="KW-0732">Signal</keyword>
<evidence type="ECO:0000256" key="2">
    <source>
        <dbReference type="SAM" id="SignalP"/>
    </source>
</evidence>
<name>A0AAE3SHL8_9BACT</name>
<feature type="signal peptide" evidence="2">
    <location>
        <begin position="1"/>
        <end position="19"/>
    </location>
</feature>
<dbReference type="PANTHER" id="PTHR33393:SF12">
    <property type="entry name" value="CAPSULE BIOSYNTHESIS PROTEIN CAPA"/>
    <property type="match status" value="1"/>
</dbReference>
<dbReference type="SMART" id="SM00854">
    <property type="entry name" value="PGA_cap"/>
    <property type="match status" value="1"/>
</dbReference>
<dbReference type="InterPro" id="IPR052169">
    <property type="entry name" value="CW_Biosynth-Accessory"/>
</dbReference>
<comment type="similarity">
    <text evidence="1">Belongs to the CapA family.</text>
</comment>
<sequence>MKKLIIISLLYFCIISIYAQDTTTVSFVFVGDVMGHDTQINSAYNENTGKYDYSGCFKYVSNIFDDADFTIANLEVTLAGPPFKGYPQFSSPDALAVAMKDAGIDAMVTANNHCIDRRKQGLERTIDVLDSLNIPHTGTFKDSLDKENQRALILEKNGIKVAILNYTYGTNGIAVTIPNIVNYIDEEVIKNDIEKTKAFNPDKIIAFVHWGLEYETSPNQDQIKINKLFKDNGVDVVIGSHPHVVQPIKYTEDEFVVYSLGNFISNQRTAPRDGGVMVKVELSKTKNSTFVSDAGYYLTWVYTPKINDKKEFYILPVSPFERDALFMNEEANNRLIEYGKEARDIFKSNVNISEYFFNENLPGWNK</sequence>
<dbReference type="AlphaFoldDB" id="A0AAE3SHL8"/>
<keyword evidence="5" id="KW-1185">Reference proteome</keyword>
<feature type="chain" id="PRO_5042194419" evidence="2">
    <location>
        <begin position="20"/>
        <end position="366"/>
    </location>
</feature>
<dbReference type="CDD" id="cd07381">
    <property type="entry name" value="MPP_CapA"/>
    <property type="match status" value="1"/>
</dbReference>
<evidence type="ECO:0000313" key="4">
    <source>
        <dbReference type="EMBL" id="MCW3788253.1"/>
    </source>
</evidence>
<gene>
    <name evidence="4" type="ORF">OM075_17425</name>
</gene>
<dbReference type="InterPro" id="IPR019079">
    <property type="entry name" value="Capsule_synth_CapA"/>
</dbReference>
<dbReference type="SUPFAM" id="SSF56300">
    <property type="entry name" value="Metallo-dependent phosphatases"/>
    <property type="match status" value="1"/>
</dbReference>
<dbReference type="Proteomes" id="UP001209229">
    <property type="component" value="Unassembled WGS sequence"/>
</dbReference>
<evidence type="ECO:0000256" key="1">
    <source>
        <dbReference type="ARBA" id="ARBA00005662"/>
    </source>
</evidence>
<dbReference type="PANTHER" id="PTHR33393">
    <property type="entry name" value="POLYGLUTAMINE SYNTHESIS ACCESSORY PROTEIN RV0574C-RELATED"/>
    <property type="match status" value="1"/>
</dbReference>
<comment type="caution">
    <text evidence="4">The sequence shown here is derived from an EMBL/GenBank/DDBJ whole genome shotgun (WGS) entry which is preliminary data.</text>
</comment>
<dbReference type="RefSeq" id="WP_301191814.1">
    <property type="nucleotide sequence ID" value="NZ_JAPDPJ010000048.1"/>
</dbReference>
<dbReference type="InterPro" id="IPR029052">
    <property type="entry name" value="Metallo-depent_PP-like"/>
</dbReference>
<accession>A0AAE3SHL8</accession>
<dbReference type="Pfam" id="PF09587">
    <property type="entry name" value="PGA_cap"/>
    <property type="match status" value="1"/>
</dbReference>
<proteinExistence type="inferred from homology"/>
<dbReference type="Gene3D" id="3.60.21.10">
    <property type="match status" value="1"/>
</dbReference>
<dbReference type="EMBL" id="JAPDPJ010000048">
    <property type="protein sequence ID" value="MCW3788253.1"/>
    <property type="molecule type" value="Genomic_DNA"/>
</dbReference>
<organism evidence="4 5">
    <name type="scientific">Plebeiibacterium sediminum</name>
    <dbReference type="NCBI Taxonomy" id="2992112"/>
    <lineage>
        <taxon>Bacteria</taxon>
        <taxon>Pseudomonadati</taxon>
        <taxon>Bacteroidota</taxon>
        <taxon>Bacteroidia</taxon>
        <taxon>Marinilabiliales</taxon>
        <taxon>Marinilabiliaceae</taxon>
        <taxon>Plebeiibacterium</taxon>
    </lineage>
</organism>
<protein>
    <submittedName>
        <fullName evidence="4">CapA family protein</fullName>
    </submittedName>
</protein>
<evidence type="ECO:0000313" key="5">
    <source>
        <dbReference type="Proteomes" id="UP001209229"/>
    </source>
</evidence>
<evidence type="ECO:0000259" key="3">
    <source>
        <dbReference type="SMART" id="SM00854"/>
    </source>
</evidence>
<reference evidence="4" key="1">
    <citation type="submission" date="2022-10" db="EMBL/GenBank/DDBJ databases">
        <authorList>
            <person name="Yu W.X."/>
        </authorList>
    </citation>
    <scope>NUCLEOTIDE SEQUENCE</scope>
    <source>
        <strain evidence="4">AAT</strain>
    </source>
</reference>
<feature type="domain" description="Capsule synthesis protein CapA" evidence="3">
    <location>
        <begin position="26"/>
        <end position="267"/>
    </location>
</feature>